<sequence length="200" mass="23059">MYHLVAVNLQTEFSRYNGPFTMGQETTTVLNMLSQAESVAVKSDLLLFGKALFDKWTDTTQRNIENDVLHLWQSAKVLDPFLKMSLSNNFEGYSKMFSLVASITPDLQKVFEYYFSEPVPTNPEIKIMDYWKEKKILYPNLSDAAVQLLSISTGSCDVERSFSLMRNVQQPNQSCMSEKTLCMELTLYYNKDLDQSFDFL</sequence>
<proteinExistence type="predicted"/>
<reference evidence="7" key="1">
    <citation type="submission" date="2017-05" db="UniProtKB">
        <authorList>
            <consortium name="EnsemblMetazoa"/>
        </authorList>
    </citation>
    <scope>IDENTIFICATION</scope>
</reference>
<keyword evidence="4" id="KW-0862">Zinc</keyword>
<dbReference type="InterPro" id="IPR008906">
    <property type="entry name" value="HATC_C_dom"/>
</dbReference>
<name>A0A1X7T8Q0_AMPQE</name>
<evidence type="ECO:0000259" key="6">
    <source>
        <dbReference type="Pfam" id="PF05699"/>
    </source>
</evidence>
<dbReference type="PANTHER" id="PTHR46481:SF10">
    <property type="entry name" value="ZINC FINGER BED DOMAIN-CONTAINING PROTEIN 39"/>
    <property type="match status" value="1"/>
</dbReference>
<dbReference type="SUPFAM" id="SSF53098">
    <property type="entry name" value="Ribonuclease H-like"/>
    <property type="match status" value="1"/>
</dbReference>
<dbReference type="GO" id="GO:0005634">
    <property type="term" value="C:nucleus"/>
    <property type="evidence" value="ECO:0007669"/>
    <property type="project" value="UniProtKB-SubCell"/>
</dbReference>
<dbReference type="Pfam" id="PF05699">
    <property type="entry name" value="Dimer_Tnp_hAT"/>
    <property type="match status" value="1"/>
</dbReference>
<keyword evidence="3" id="KW-0863">Zinc-finger</keyword>
<comment type="subcellular location">
    <subcellularLocation>
        <location evidence="1">Nucleus</location>
    </subcellularLocation>
</comment>
<dbReference type="PANTHER" id="PTHR46481">
    <property type="entry name" value="ZINC FINGER BED DOMAIN-CONTAINING PROTEIN 4"/>
    <property type="match status" value="1"/>
</dbReference>
<feature type="domain" description="HAT C-terminal dimerisation" evidence="6">
    <location>
        <begin position="114"/>
        <end position="183"/>
    </location>
</feature>
<dbReference type="GO" id="GO:0046983">
    <property type="term" value="F:protein dimerization activity"/>
    <property type="evidence" value="ECO:0007669"/>
    <property type="project" value="InterPro"/>
</dbReference>
<evidence type="ECO:0000313" key="7">
    <source>
        <dbReference type="EnsemblMetazoa" id="Aqu2.1.10934_001"/>
    </source>
</evidence>
<dbReference type="EnsemblMetazoa" id="Aqu2.1.10934_001">
    <property type="protein sequence ID" value="Aqu2.1.10934_001"/>
    <property type="gene ID" value="Aqu2.1.10934"/>
</dbReference>
<dbReference type="InterPro" id="IPR052035">
    <property type="entry name" value="ZnF_BED_domain_contain"/>
</dbReference>
<evidence type="ECO:0000256" key="4">
    <source>
        <dbReference type="ARBA" id="ARBA00022833"/>
    </source>
</evidence>
<keyword evidence="2" id="KW-0479">Metal-binding</keyword>
<evidence type="ECO:0000256" key="5">
    <source>
        <dbReference type="ARBA" id="ARBA00023242"/>
    </source>
</evidence>
<evidence type="ECO:0000256" key="1">
    <source>
        <dbReference type="ARBA" id="ARBA00004123"/>
    </source>
</evidence>
<dbReference type="InterPro" id="IPR012337">
    <property type="entry name" value="RNaseH-like_sf"/>
</dbReference>
<dbReference type="InParanoid" id="A0A1X7T8Q0"/>
<evidence type="ECO:0000256" key="3">
    <source>
        <dbReference type="ARBA" id="ARBA00022771"/>
    </source>
</evidence>
<dbReference type="GO" id="GO:0008270">
    <property type="term" value="F:zinc ion binding"/>
    <property type="evidence" value="ECO:0007669"/>
    <property type="project" value="UniProtKB-KW"/>
</dbReference>
<organism evidence="7">
    <name type="scientific">Amphimedon queenslandica</name>
    <name type="common">Sponge</name>
    <dbReference type="NCBI Taxonomy" id="400682"/>
    <lineage>
        <taxon>Eukaryota</taxon>
        <taxon>Metazoa</taxon>
        <taxon>Porifera</taxon>
        <taxon>Demospongiae</taxon>
        <taxon>Heteroscleromorpha</taxon>
        <taxon>Haplosclerida</taxon>
        <taxon>Niphatidae</taxon>
        <taxon>Amphimedon</taxon>
    </lineage>
</organism>
<protein>
    <recommendedName>
        <fullName evidence="6">HAT C-terminal dimerisation domain-containing protein</fullName>
    </recommendedName>
</protein>
<accession>A0A1X7T8Q0</accession>
<keyword evidence="5" id="KW-0539">Nucleus</keyword>
<dbReference type="AlphaFoldDB" id="A0A1X7T8Q0"/>
<evidence type="ECO:0000256" key="2">
    <source>
        <dbReference type="ARBA" id="ARBA00022723"/>
    </source>
</evidence>